<accession>A0A7M7T809</accession>
<dbReference type="EnsemblMetazoa" id="XM_031925411">
    <property type="protein sequence ID" value="XP_031781271"/>
    <property type="gene ID" value="LOC116416548"/>
</dbReference>
<dbReference type="OrthoDB" id="6485269at2759"/>
<dbReference type="InterPro" id="IPR048365">
    <property type="entry name" value="TNP-like_RNaseH_N"/>
</dbReference>
<dbReference type="Pfam" id="PF21789">
    <property type="entry name" value="TNP-like_RNaseH_C"/>
    <property type="match status" value="1"/>
</dbReference>
<dbReference type="InterPro" id="IPR006612">
    <property type="entry name" value="THAP_Znf"/>
</dbReference>
<dbReference type="GO" id="GO:0008270">
    <property type="term" value="F:zinc ion binding"/>
    <property type="evidence" value="ECO:0007669"/>
    <property type="project" value="UniProtKB-KW"/>
</dbReference>
<evidence type="ECO:0000256" key="2">
    <source>
        <dbReference type="ARBA" id="ARBA00022771"/>
    </source>
</evidence>
<dbReference type="SMR" id="A0A7M7T809"/>
<feature type="domain" description="Transposable element P transposase-like RNase H C-terminal" evidence="9">
    <location>
        <begin position="846"/>
        <end position="878"/>
    </location>
</feature>
<dbReference type="AlphaFoldDB" id="A0A7M7T809"/>
<dbReference type="PANTHER" id="PTHR47577:SF2">
    <property type="entry name" value="THAP DOMAIN CONTAINING 9"/>
    <property type="match status" value="1"/>
</dbReference>
<dbReference type="InParanoid" id="A0A7M7T809"/>
<dbReference type="Pfam" id="PF05485">
    <property type="entry name" value="THAP"/>
    <property type="match status" value="1"/>
</dbReference>
<evidence type="ECO:0008006" key="12">
    <source>
        <dbReference type="Google" id="ProtNLM"/>
    </source>
</evidence>
<dbReference type="PANTHER" id="PTHR47577">
    <property type="entry name" value="THAP DOMAIN-CONTAINING PROTEIN 6"/>
    <property type="match status" value="1"/>
</dbReference>
<feature type="domain" description="Transposable element P transposase-like GTP-binding insertion" evidence="8">
    <location>
        <begin position="662"/>
        <end position="777"/>
    </location>
</feature>
<proteinExistence type="predicted"/>
<dbReference type="Pfam" id="PF21788">
    <property type="entry name" value="TNP-like_GBD"/>
    <property type="match status" value="1"/>
</dbReference>
<evidence type="ECO:0000259" key="6">
    <source>
        <dbReference type="Pfam" id="PF05485"/>
    </source>
</evidence>
<dbReference type="GeneID" id="116416548"/>
<keyword evidence="1" id="KW-0479">Metal-binding</keyword>
<reference evidence="10" key="1">
    <citation type="submission" date="2021-01" db="UniProtKB">
        <authorList>
            <consortium name="EnsemblMetazoa"/>
        </authorList>
    </citation>
    <scope>IDENTIFICATION</scope>
</reference>
<dbReference type="InterPro" id="IPR048367">
    <property type="entry name" value="TNP-like_RNaseH_C"/>
</dbReference>
<feature type="domain" description="Transposable element P transposase-like RNase H" evidence="7">
    <location>
        <begin position="501"/>
        <end position="636"/>
    </location>
</feature>
<dbReference type="GO" id="GO:0003677">
    <property type="term" value="F:DNA binding"/>
    <property type="evidence" value="ECO:0007669"/>
    <property type="project" value="UniProtKB-KW"/>
</dbReference>
<dbReference type="Proteomes" id="UP000002358">
    <property type="component" value="Unassembled WGS sequence"/>
</dbReference>
<dbReference type="RefSeq" id="XP_031781271.1">
    <property type="nucleotide sequence ID" value="XM_031925411.2"/>
</dbReference>
<protein>
    <recommendedName>
        <fullName evidence="12">THAP-type domain-containing protein</fullName>
    </recommendedName>
</protein>
<evidence type="ECO:0000256" key="3">
    <source>
        <dbReference type="ARBA" id="ARBA00022833"/>
    </source>
</evidence>
<evidence type="ECO:0000259" key="9">
    <source>
        <dbReference type="Pfam" id="PF21789"/>
    </source>
</evidence>
<keyword evidence="5" id="KW-0175">Coiled coil</keyword>
<evidence type="ECO:0000313" key="11">
    <source>
        <dbReference type="Proteomes" id="UP000002358"/>
    </source>
</evidence>
<sequence length="1031" mass="117677">MFRATSDEIFRLWQKAIPNGNSLRKHHRICELHFKKDEVEKEFIHVLPDGSRYTLPKDKCSLKKGSVPSIFPLIEKETNAEDRQPVCCAVVSVEVNYLPKAIGACNASSTSPLLPSGSSNQEVEVFENAGKVRNEIVNKAAENTEYLRSISQENVVLENNGNSRSYEITLDKTFKRQCLDETAIEPAKELTYSAEINFTPTIAGCCRQHGTLHDLAGTLRESEPPAANAQFQTICNDLIKNPQTIPLPATWIPQVISTGQPCIMWAEWKKQYSGIYKRIILFPDMSVKIYIEECLISIAQINKVEDVDDINELISFVAQAVFPCQKIDGIKAPTCPGYIVTKISAPGPKLSTCTDCTILRQNRKKTLTATDQIRKLREFRRRRTFQSRNYKRNKNRMIKKIADLKDKVQSLKSKCAMADGKAVQKACESLPEGQRTAVQACLNASKVKDKRGIRYTNQWIYECLLLRTKSRKTYNHLRNHNILALPSLQTLNRYMRVIKSSYGFDAKTLDVLKTKVESMDQSDVHGVLLVDEMKLSKSVSFNRQNLQMEGFTDLGIYTPEHQKGQKGDHALVNMFQPFKGKWVQALGCFLSKGSANGTVLHHMMEAIILAEKAGLKVDAIANDGASWNRTMWDLFGVTEDCVSIEHIVDPERRLWFFSDFPHLIKCVRNFFSKQEKHANVWTPDGHVSLKHWYALLAIENPNAYNLKVNYHLREEHINPQYYQKMNVALAFQFFGVADSMQIFQDKHPDLTDCEGYIKFCRRIKSLITAMNSRTPLNSLKPGNEIWQSIKSFLVYLKEWEVQAKSRNFEFITDSTFYGLKVSLKAALELCTFLVEKCDFKYVMTSRFNQDNLERFFGLMRNCCGSNDHPDSTLFIQMYILVSTYSLIKPPKGSNVSGAEIVDVLLSIKDIKNVDDRREQWDAQIDTILDKGVHADTLSDVVKLMEEHDYFQCSTSDYVLAYVAGFVVRKATRFAKYISSDGKPLVCKDCLTSLERSKNDEESDIYKLIRMRTKGFLKEPSIKLFNLISLLE</sequence>
<keyword evidence="4" id="KW-0238">DNA-binding</keyword>
<evidence type="ECO:0000313" key="10">
    <source>
        <dbReference type="EnsemblMetazoa" id="XP_031781271"/>
    </source>
</evidence>
<keyword evidence="2" id="KW-0863">Zinc-finger</keyword>
<evidence type="ECO:0000259" key="7">
    <source>
        <dbReference type="Pfam" id="PF21787"/>
    </source>
</evidence>
<dbReference type="InterPro" id="IPR048366">
    <property type="entry name" value="TNP-like_GBD"/>
</dbReference>
<feature type="domain" description="THAP-type" evidence="6">
    <location>
        <begin position="7"/>
        <end position="71"/>
    </location>
</feature>
<evidence type="ECO:0000256" key="4">
    <source>
        <dbReference type="ARBA" id="ARBA00023125"/>
    </source>
</evidence>
<evidence type="ECO:0000259" key="8">
    <source>
        <dbReference type="Pfam" id="PF21788"/>
    </source>
</evidence>
<evidence type="ECO:0000256" key="1">
    <source>
        <dbReference type="ARBA" id="ARBA00022723"/>
    </source>
</evidence>
<organism evidence="10 11">
    <name type="scientific">Nasonia vitripennis</name>
    <name type="common">Parasitic wasp</name>
    <dbReference type="NCBI Taxonomy" id="7425"/>
    <lineage>
        <taxon>Eukaryota</taxon>
        <taxon>Metazoa</taxon>
        <taxon>Ecdysozoa</taxon>
        <taxon>Arthropoda</taxon>
        <taxon>Hexapoda</taxon>
        <taxon>Insecta</taxon>
        <taxon>Pterygota</taxon>
        <taxon>Neoptera</taxon>
        <taxon>Endopterygota</taxon>
        <taxon>Hymenoptera</taxon>
        <taxon>Apocrita</taxon>
        <taxon>Proctotrupomorpha</taxon>
        <taxon>Chalcidoidea</taxon>
        <taxon>Pteromalidae</taxon>
        <taxon>Pteromalinae</taxon>
        <taxon>Nasonia</taxon>
    </lineage>
</organism>
<evidence type="ECO:0000256" key="5">
    <source>
        <dbReference type="SAM" id="Coils"/>
    </source>
</evidence>
<name>A0A7M7T809_NASVI</name>
<keyword evidence="11" id="KW-1185">Reference proteome</keyword>
<dbReference type="Pfam" id="PF21787">
    <property type="entry name" value="TNP-like_RNaseH_N"/>
    <property type="match status" value="1"/>
</dbReference>
<keyword evidence="3" id="KW-0862">Zinc</keyword>
<feature type="coiled-coil region" evidence="5">
    <location>
        <begin position="387"/>
        <end position="421"/>
    </location>
</feature>
<dbReference type="KEGG" id="nvi:116416548"/>